<sequence length="103" mass="12047">MNIYTKIAINYFRNLISGSGHQHGLYFSESAKNPLHIVSNEIKFFITQIENSIVIIKCEYDNPQTHSIDICMNLNSKSMKEAAQKARKFYEQTRSYFTYLNNQ</sequence>
<dbReference type="AlphaFoldDB" id="A0A645FMN2"/>
<name>A0A645FMN2_9ZZZZ</name>
<protein>
    <submittedName>
        <fullName evidence="1">Uncharacterized protein</fullName>
    </submittedName>
</protein>
<comment type="caution">
    <text evidence="1">The sequence shown here is derived from an EMBL/GenBank/DDBJ whole genome shotgun (WGS) entry which is preliminary data.</text>
</comment>
<dbReference type="EMBL" id="VSSQ01062503">
    <property type="protein sequence ID" value="MPN15667.1"/>
    <property type="molecule type" value="Genomic_DNA"/>
</dbReference>
<reference evidence="1" key="1">
    <citation type="submission" date="2019-08" db="EMBL/GenBank/DDBJ databases">
        <authorList>
            <person name="Kucharzyk K."/>
            <person name="Murdoch R.W."/>
            <person name="Higgins S."/>
            <person name="Loffler F."/>
        </authorList>
    </citation>
    <scope>NUCLEOTIDE SEQUENCE</scope>
</reference>
<proteinExistence type="predicted"/>
<organism evidence="1">
    <name type="scientific">bioreactor metagenome</name>
    <dbReference type="NCBI Taxonomy" id="1076179"/>
    <lineage>
        <taxon>unclassified sequences</taxon>
        <taxon>metagenomes</taxon>
        <taxon>ecological metagenomes</taxon>
    </lineage>
</organism>
<gene>
    <name evidence="1" type="ORF">SDC9_163001</name>
</gene>
<accession>A0A645FMN2</accession>
<evidence type="ECO:0000313" key="1">
    <source>
        <dbReference type="EMBL" id="MPN15667.1"/>
    </source>
</evidence>